<dbReference type="CDD" id="cd02440">
    <property type="entry name" value="AdoMet_MTases"/>
    <property type="match status" value="1"/>
</dbReference>
<evidence type="ECO:0000313" key="3">
    <source>
        <dbReference type="Proteomes" id="UP000321046"/>
    </source>
</evidence>
<name>A0A5C6XC56_9DELT</name>
<dbReference type="EMBL" id="VOSL01000054">
    <property type="protein sequence ID" value="TXD34655.1"/>
    <property type="molecule type" value="Genomic_DNA"/>
</dbReference>
<dbReference type="PANTHER" id="PTHR20974">
    <property type="entry name" value="UPF0585 PROTEIN CG18661"/>
    <property type="match status" value="1"/>
</dbReference>
<comment type="caution">
    <text evidence="2">The sequence shown here is derived from an EMBL/GenBank/DDBJ whole genome shotgun (WGS) entry which is preliminary data.</text>
</comment>
<dbReference type="Pfam" id="PF06080">
    <property type="entry name" value="DUF938"/>
    <property type="match status" value="1"/>
</dbReference>
<gene>
    <name evidence="2" type="ORF">FRC96_13655</name>
</gene>
<feature type="compositionally biased region" description="Basic residues" evidence="1">
    <location>
        <begin position="1"/>
        <end position="10"/>
    </location>
</feature>
<dbReference type="InterPro" id="IPR029063">
    <property type="entry name" value="SAM-dependent_MTases_sf"/>
</dbReference>
<dbReference type="SUPFAM" id="SSF53335">
    <property type="entry name" value="S-adenosyl-L-methionine-dependent methyltransferases"/>
    <property type="match status" value="1"/>
</dbReference>
<dbReference type="Gene3D" id="3.40.50.150">
    <property type="entry name" value="Vaccinia Virus protein VP39"/>
    <property type="match status" value="1"/>
</dbReference>
<dbReference type="PANTHER" id="PTHR20974:SF0">
    <property type="entry name" value="UPF0585 PROTEIN CG18661"/>
    <property type="match status" value="1"/>
</dbReference>
<reference evidence="2 3" key="1">
    <citation type="submission" date="2019-08" db="EMBL/GenBank/DDBJ databases">
        <title>Bradymonadales sp. TMQ2.</title>
        <authorList>
            <person name="Liang Q."/>
        </authorList>
    </citation>
    <scope>NUCLEOTIDE SEQUENCE [LARGE SCALE GENOMIC DNA]</scope>
    <source>
        <strain evidence="2 3">TMQ2</strain>
    </source>
</reference>
<dbReference type="OrthoDB" id="5525831at2"/>
<evidence type="ECO:0000256" key="1">
    <source>
        <dbReference type="SAM" id="MobiDB-lite"/>
    </source>
</evidence>
<protein>
    <submittedName>
        <fullName evidence="2">DUF938 domain-containing protein</fullName>
    </submittedName>
</protein>
<dbReference type="InterPro" id="IPR010342">
    <property type="entry name" value="DUF938"/>
</dbReference>
<evidence type="ECO:0000313" key="2">
    <source>
        <dbReference type="EMBL" id="TXD34655.1"/>
    </source>
</evidence>
<organism evidence="2 3">
    <name type="scientific">Lujinxingia vulgaris</name>
    <dbReference type="NCBI Taxonomy" id="2600176"/>
    <lineage>
        <taxon>Bacteria</taxon>
        <taxon>Deltaproteobacteria</taxon>
        <taxon>Bradymonadales</taxon>
        <taxon>Lujinxingiaceae</taxon>
        <taxon>Lujinxingia</taxon>
    </lineage>
</organism>
<dbReference type="Proteomes" id="UP000321046">
    <property type="component" value="Unassembled WGS sequence"/>
</dbReference>
<dbReference type="AlphaFoldDB" id="A0A5C6XC56"/>
<proteinExistence type="predicted"/>
<accession>A0A5C6XC56</accession>
<feature type="region of interest" description="Disordered" evidence="1">
    <location>
        <begin position="1"/>
        <end position="47"/>
    </location>
</feature>
<sequence length="239" mass="26961">MLSLRARKKTPRFEASSPLRDAHKGNPPAPQRKISTEPTVNDARQYSPACERNREPILHELRDHLASAQHVWEVGSGTGQHAVYFAAHLPHLIWQPSDRSQYHASIEAWRAETALPNLRPVLAFDLFDEAPPLERTDAIIACNVIHIAPFEATDRLFAHARAALNPGGKVILYGPFVHPDRALEESNQRFDQMLRQRDPQSGIRPLAEVDAKARACGFERALTRRMPANNDLLVFERPL</sequence>